<dbReference type="OrthoDB" id="10268064at2759"/>
<dbReference type="InParanoid" id="A0A665UWM9"/>
<keyword evidence="4" id="KW-1185">Reference proteome</keyword>
<dbReference type="Pfam" id="PF11918">
    <property type="entry name" value="Peptidase_S41_N"/>
    <property type="match status" value="2"/>
</dbReference>
<gene>
    <name evidence="3" type="primary">rbp3</name>
</gene>
<dbReference type="PANTHER" id="PTHR11261:SF3">
    <property type="entry name" value="RETINOL-BINDING PROTEIN 3"/>
    <property type="match status" value="1"/>
</dbReference>
<dbReference type="GO" id="GO:0006508">
    <property type="term" value="P:proteolysis"/>
    <property type="evidence" value="ECO:0007669"/>
    <property type="project" value="InterPro"/>
</dbReference>
<evidence type="ECO:0000313" key="4">
    <source>
        <dbReference type="Proteomes" id="UP000472264"/>
    </source>
</evidence>
<reference evidence="3" key="3">
    <citation type="submission" date="2025-09" db="UniProtKB">
        <authorList>
            <consortium name="Ensembl"/>
        </authorList>
    </citation>
    <scope>IDENTIFICATION</scope>
</reference>
<evidence type="ECO:0000313" key="3">
    <source>
        <dbReference type="Ensembl" id="ENSENLP00000024098.1"/>
    </source>
</evidence>
<dbReference type="GO" id="GO:0008236">
    <property type="term" value="F:serine-type peptidase activity"/>
    <property type="evidence" value="ECO:0007669"/>
    <property type="project" value="InterPro"/>
</dbReference>
<feature type="chain" id="PRO_5025620252" evidence="1">
    <location>
        <begin position="23"/>
        <end position="621"/>
    </location>
</feature>
<dbReference type="OMA" id="IVMDNYC"/>
<accession>A0A665UWM9</accession>
<evidence type="ECO:0000256" key="1">
    <source>
        <dbReference type="SAM" id="SignalP"/>
    </source>
</evidence>
<name>A0A665UWM9_ECHNA</name>
<dbReference type="Ensembl" id="ENSENLT00000024883.1">
    <property type="protein sequence ID" value="ENSENLP00000024098.1"/>
    <property type="gene ID" value="ENSENLG00000010910.1"/>
</dbReference>
<evidence type="ECO:0000259" key="2">
    <source>
        <dbReference type="SMART" id="SM00245"/>
    </source>
</evidence>
<dbReference type="Gene3D" id="3.90.226.10">
    <property type="entry name" value="2-enoyl-CoA Hydratase, Chain A, domain 1"/>
    <property type="match status" value="2"/>
</dbReference>
<feature type="signal peptide" evidence="1">
    <location>
        <begin position="1"/>
        <end position="22"/>
    </location>
</feature>
<proteinExistence type="predicted"/>
<reference evidence="3" key="2">
    <citation type="submission" date="2025-08" db="UniProtKB">
        <authorList>
            <consortium name="Ensembl"/>
        </authorList>
    </citation>
    <scope>IDENTIFICATION</scope>
</reference>
<dbReference type="Pfam" id="PF03572">
    <property type="entry name" value="Peptidase_S41"/>
    <property type="match status" value="2"/>
</dbReference>
<dbReference type="Gene3D" id="3.30.750.44">
    <property type="match status" value="2"/>
</dbReference>
<dbReference type="InterPro" id="IPR029045">
    <property type="entry name" value="ClpP/crotonase-like_dom_sf"/>
</dbReference>
<dbReference type="PANTHER" id="PTHR11261">
    <property type="entry name" value="INTERPHOTORECEPTOR RETINOID-BINDING PROTEIN"/>
    <property type="match status" value="1"/>
</dbReference>
<dbReference type="AlphaFoldDB" id="A0A665UWM9"/>
<keyword evidence="1" id="KW-0732">Signal</keyword>
<sequence>MARALALVPSLLVLGNVLFIHASFPPNLLVDMANIVMDNYCSPEKLIGMKEAIEAASSNTEVLNIPDAESLAQVLSSGVQTTVSDSRLKVSYEPNYVPVDPPKMPPLPPEQLVAVLQTSIKLDILEGNIGYLRIDHILGEAVADKVGPLLLDLVWNKILPTSALIFDLRYTGSGDISGIPYIVSYFTEAEPVIHIDSVYDRPSNTTTKLFSMSSLLGQRYGITKPLIILTSKNTKGIAEDVAYCLKNLKRATVVGEKTAGGSVKIDKFKVGDTDFYVSVPTAKSINPITGSTWEVVGVTPDVEVNAEDALATAIKIVGLRAKVPAIIEGSATLIAENYAFEDIGANVAEKLKELLANGEYNMVVSKDSLEVKLSADLKTLSGDKSLKTTSNTPALPPMNYSPEMYIELIKVSFHTDTFENNIGYLRFDMFGDFEEVKAIAQIIVEHVWSKIVNTDAMIIDLRNNIGGPTTAIAGFCSYFFDADKKIVLDKLYDRTTGTYTELQTLPELTGTRYGSKKSLIILTSGATSGAAEEFVYIMKKLGRAMIVGETTAGGSHPPKTFQVGETDIFLSIPTVHSDTAAGPAWEGAGVAPHIPVSADAALETAKGIFNKHFAGQKETMS</sequence>
<dbReference type="CDD" id="cd07563">
    <property type="entry name" value="Peptidase_S41_IRBP"/>
    <property type="match status" value="2"/>
</dbReference>
<reference evidence="3" key="1">
    <citation type="submission" date="2021-04" db="EMBL/GenBank/DDBJ databases">
        <authorList>
            <consortium name="Wellcome Sanger Institute Data Sharing"/>
        </authorList>
    </citation>
    <scope>NUCLEOTIDE SEQUENCE [LARGE SCALE GENOMIC DNA]</scope>
</reference>
<dbReference type="SUPFAM" id="SSF52096">
    <property type="entry name" value="ClpP/crotonase"/>
    <property type="match status" value="2"/>
</dbReference>
<organism evidence="3 4">
    <name type="scientific">Echeneis naucrates</name>
    <name type="common">Live sharksucker</name>
    <dbReference type="NCBI Taxonomy" id="173247"/>
    <lineage>
        <taxon>Eukaryota</taxon>
        <taxon>Metazoa</taxon>
        <taxon>Chordata</taxon>
        <taxon>Craniata</taxon>
        <taxon>Vertebrata</taxon>
        <taxon>Euteleostomi</taxon>
        <taxon>Actinopterygii</taxon>
        <taxon>Neopterygii</taxon>
        <taxon>Teleostei</taxon>
        <taxon>Neoteleostei</taxon>
        <taxon>Acanthomorphata</taxon>
        <taxon>Carangaria</taxon>
        <taxon>Carangiformes</taxon>
        <taxon>Echeneidae</taxon>
        <taxon>Echeneis</taxon>
    </lineage>
</organism>
<dbReference type="InterPro" id="IPR005151">
    <property type="entry name" value="Tail-specific_protease"/>
</dbReference>
<dbReference type="Proteomes" id="UP000472264">
    <property type="component" value="Chromosome 19"/>
</dbReference>
<dbReference type="GO" id="GO:0019841">
    <property type="term" value="F:retinol binding"/>
    <property type="evidence" value="ECO:0007669"/>
    <property type="project" value="TreeGrafter"/>
</dbReference>
<dbReference type="SMART" id="SM00245">
    <property type="entry name" value="TSPc"/>
    <property type="match status" value="2"/>
</dbReference>
<protein>
    <submittedName>
        <fullName evidence="3">Retinol-binding protein 3-like</fullName>
    </submittedName>
</protein>
<feature type="domain" description="Tail specific protease" evidence="2">
    <location>
        <begin position="108"/>
        <end position="305"/>
    </location>
</feature>
<feature type="domain" description="Tail specific protease" evidence="2">
    <location>
        <begin position="401"/>
        <end position="597"/>
    </location>
</feature>